<dbReference type="PANTHER" id="PTHR43304:SF1">
    <property type="entry name" value="PAC DOMAIN-CONTAINING PROTEIN"/>
    <property type="match status" value="1"/>
</dbReference>
<dbReference type="PANTHER" id="PTHR43304">
    <property type="entry name" value="PHYTOCHROME-LIKE PROTEIN CPH1"/>
    <property type="match status" value="1"/>
</dbReference>
<comment type="catalytic activity">
    <reaction evidence="1">
        <text>ATP + protein L-histidine = ADP + protein N-phospho-L-histidine.</text>
        <dbReference type="EC" id="2.7.13.3"/>
    </reaction>
</comment>
<keyword evidence="8" id="KW-1185">Reference proteome</keyword>
<dbReference type="InterPro" id="IPR052162">
    <property type="entry name" value="Sensor_kinase/Photoreceptor"/>
</dbReference>
<sequence length="358" mass="41394">MNTNILTDGMEFLIEASFPLLSYIRTPIGILDNDLQVIACNSSFDFLCGEQEGETCVGKSLDRILRIQKDSLFEEFRKCKLEKPIVFQERIDTSFGKESECKGVLTRIYESTSEYLFLEILEVSQEETFRKKEKEVSAVVSRMYHDLQEPIRNLTSFLKLLEKQSSNELSPKAQEFLQICLAGANRLWSRIHALISFLRIEKEQRFFSKISLRKTIEAALQDLSEDLETYGFTVEWKGDFPEIEGNSPLLQELFFNLFQNSIRFRKQNEPGRISISYWNDSGVPKIRIEDRGIGVDLKESNYFIELFHRYPNAEEMEGSGSGLFFCKKIAELHGGHLEIETSHNAGFLVTISFPKMFF</sequence>
<organism evidence="7 8">
    <name type="scientific">Leptospira ainlahdjerensis</name>
    <dbReference type="NCBI Taxonomy" id="2810033"/>
    <lineage>
        <taxon>Bacteria</taxon>
        <taxon>Pseudomonadati</taxon>
        <taxon>Spirochaetota</taxon>
        <taxon>Spirochaetia</taxon>
        <taxon>Leptospirales</taxon>
        <taxon>Leptospiraceae</taxon>
        <taxon>Leptospira</taxon>
    </lineage>
</organism>
<dbReference type="InterPro" id="IPR004358">
    <property type="entry name" value="Sig_transdc_His_kin-like_C"/>
</dbReference>
<evidence type="ECO:0000313" key="8">
    <source>
        <dbReference type="Proteomes" id="UP000724686"/>
    </source>
</evidence>
<proteinExistence type="predicted"/>
<feature type="domain" description="Histidine kinase" evidence="6">
    <location>
        <begin position="142"/>
        <end position="357"/>
    </location>
</feature>
<name>A0ABS2UDI9_9LEPT</name>
<dbReference type="PROSITE" id="PS50109">
    <property type="entry name" value="HIS_KIN"/>
    <property type="match status" value="1"/>
</dbReference>
<protein>
    <recommendedName>
        <fullName evidence="2">histidine kinase</fullName>
        <ecNumber evidence="2">2.7.13.3</ecNumber>
    </recommendedName>
</protein>
<evidence type="ECO:0000259" key="6">
    <source>
        <dbReference type="PROSITE" id="PS50109"/>
    </source>
</evidence>
<dbReference type="Pfam" id="PF02518">
    <property type="entry name" value="HATPase_c"/>
    <property type="match status" value="1"/>
</dbReference>
<keyword evidence="3" id="KW-0597">Phosphoprotein</keyword>
<dbReference type="GO" id="GO:0016301">
    <property type="term" value="F:kinase activity"/>
    <property type="evidence" value="ECO:0007669"/>
    <property type="project" value="UniProtKB-KW"/>
</dbReference>
<dbReference type="InterPro" id="IPR003594">
    <property type="entry name" value="HATPase_dom"/>
</dbReference>
<dbReference type="EC" id="2.7.13.3" evidence="2"/>
<dbReference type="SUPFAM" id="SSF47384">
    <property type="entry name" value="Homodimeric domain of signal transducing histidine kinase"/>
    <property type="match status" value="1"/>
</dbReference>
<dbReference type="Proteomes" id="UP000724686">
    <property type="component" value="Unassembled WGS sequence"/>
</dbReference>
<dbReference type="InterPro" id="IPR036890">
    <property type="entry name" value="HATPase_C_sf"/>
</dbReference>
<dbReference type="InterPro" id="IPR036097">
    <property type="entry name" value="HisK_dim/P_sf"/>
</dbReference>
<keyword evidence="5 7" id="KW-0418">Kinase</keyword>
<evidence type="ECO:0000313" key="7">
    <source>
        <dbReference type="EMBL" id="MBM9578429.1"/>
    </source>
</evidence>
<evidence type="ECO:0000256" key="5">
    <source>
        <dbReference type="ARBA" id="ARBA00022777"/>
    </source>
</evidence>
<dbReference type="SMART" id="SM00387">
    <property type="entry name" value="HATPase_c"/>
    <property type="match status" value="1"/>
</dbReference>
<evidence type="ECO:0000256" key="1">
    <source>
        <dbReference type="ARBA" id="ARBA00000085"/>
    </source>
</evidence>
<keyword evidence="4" id="KW-0808">Transferase</keyword>
<comment type="caution">
    <text evidence="7">The sequence shown here is derived from an EMBL/GenBank/DDBJ whole genome shotgun (WGS) entry which is preliminary data.</text>
</comment>
<dbReference type="RefSeq" id="WP_205280464.1">
    <property type="nucleotide sequence ID" value="NZ_JAFFPU010000056.1"/>
</dbReference>
<dbReference type="SUPFAM" id="SSF55874">
    <property type="entry name" value="ATPase domain of HSP90 chaperone/DNA topoisomerase II/histidine kinase"/>
    <property type="match status" value="1"/>
</dbReference>
<dbReference type="InterPro" id="IPR005467">
    <property type="entry name" value="His_kinase_dom"/>
</dbReference>
<dbReference type="EMBL" id="JAFFPU010000056">
    <property type="protein sequence ID" value="MBM9578429.1"/>
    <property type="molecule type" value="Genomic_DNA"/>
</dbReference>
<gene>
    <name evidence="7" type="ORF">JWG45_14865</name>
</gene>
<reference evidence="7 8" key="1">
    <citation type="submission" date="2021-02" db="EMBL/GenBank/DDBJ databases">
        <title>Leptospira ainlahdjerensis sp. nov., Leptospira ainazelensis sp. nov., Leptospira abararensis sp. nov. and Leptospira chreensis sp. nov., four new species isolated from water sources in Algeria.</title>
        <authorList>
            <person name="Amara Korba A."/>
            <person name="Kainiu M."/>
            <person name="Vincent A.T."/>
            <person name="Mariet J.-F."/>
            <person name="Veyrier F.J."/>
            <person name="Goarant C."/>
            <person name="Picardeau M."/>
        </authorList>
    </citation>
    <scope>NUCLEOTIDE SEQUENCE [LARGE SCALE GENOMIC DNA]</scope>
    <source>
        <strain evidence="7 8">201903070</strain>
    </source>
</reference>
<dbReference type="Gene3D" id="1.10.287.130">
    <property type="match status" value="1"/>
</dbReference>
<evidence type="ECO:0000256" key="4">
    <source>
        <dbReference type="ARBA" id="ARBA00022679"/>
    </source>
</evidence>
<dbReference type="Gene3D" id="3.30.565.10">
    <property type="entry name" value="Histidine kinase-like ATPase, C-terminal domain"/>
    <property type="match status" value="1"/>
</dbReference>
<accession>A0ABS2UDI9</accession>
<evidence type="ECO:0000256" key="2">
    <source>
        <dbReference type="ARBA" id="ARBA00012438"/>
    </source>
</evidence>
<dbReference type="PRINTS" id="PR00344">
    <property type="entry name" value="BCTRLSENSOR"/>
</dbReference>
<evidence type="ECO:0000256" key="3">
    <source>
        <dbReference type="ARBA" id="ARBA00022553"/>
    </source>
</evidence>